<dbReference type="SUPFAM" id="SSF101116">
    <property type="entry name" value="Flagellar export chaperone FliS"/>
    <property type="match status" value="1"/>
</dbReference>
<dbReference type="AlphaFoldDB" id="A0A1H9VKW6"/>
<protein>
    <submittedName>
        <fullName evidence="7">Flagellar protein FliS</fullName>
    </submittedName>
</protein>
<keyword evidence="4" id="KW-1005">Bacterial flagellum biogenesis</keyword>
<dbReference type="PANTHER" id="PTHR34773:SF1">
    <property type="entry name" value="FLAGELLAR SECRETION CHAPERONE FLIS"/>
    <property type="match status" value="1"/>
</dbReference>
<keyword evidence="7" id="KW-0969">Cilium</keyword>
<evidence type="ECO:0000256" key="3">
    <source>
        <dbReference type="ARBA" id="ARBA00022490"/>
    </source>
</evidence>
<dbReference type="Gene3D" id="1.20.120.340">
    <property type="entry name" value="Flagellar protein FliS"/>
    <property type="match status" value="1"/>
</dbReference>
<feature type="compositionally biased region" description="Low complexity" evidence="6">
    <location>
        <begin position="162"/>
        <end position="173"/>
    </location>
</feature>
<comment type="similarity">
    <text evidence="2">Belongs to the FliS family.</text>
</comment>
<keyword evidence="7" id="KW-0282">Flagellum</keyword>
<evidence type="ECO:0000313" key="8">
    <source>
        <dbReference type="Proteomes" id="UP000199318"/>
    </source>
</evidence>
<dbReference type="GO" id="GO:0071973">
    <property type="term" value="P:bacterial-type flagellum-dependent cell motility"/>
    <property type="evidence" value="ECO:0007669"/>
    <property type="project" value="TreeGrafter"/>
</dbReference>
<dbReference type="CDD" id="cd16098">
    <property type="entry name" value="FliS"/>
    <property type="match status" value="1"/>
</dbReference>
<proteinExistence type="inferred from homology"/>
<evidence type="ECO:0000256" key="6">
    <source>
        <dbReference type="SAM" id="MobiDB-lite"/>
    </source>
</evidence>
<dbReference type="GO" id="GO:0005829">
    <property type="term" value="C:cytosol"/>
    <property type="evidence" value="ECO:0007669"/>
    <property type="project" value="UniProtKB-SubCell"/>
</dbReference>
<dbReference type="NCBIfam" id="TIGR00208">
    <property type="entry name" value="fliS"/>
    <property type="match status" value="1"/>
</dbReference>
<evidence type="ECO:0000256" key="1">
    <source>
        <dbReference type="ARBA" id="ARBA00004514"/>
    </source>
</evidence>
<dbReference type="InterPro" id="IPR003713">
    <property type="entry name" value="FliS"/>
</dbReference>
<dbReference type="Proteomes" id="UP000199318">
    <property type="component" value="Unassembled WGS sequence"/>
</dbReference>
<evidence type="ECO:0000313" key="7">
    <source>
        <dbReference type="EMBL" id="SES22168.1"/>
    </source>
</evidence>
<accession>A0A1H9VKW6</accession>
<name>A0A1H9VKW6_9BACI</name>
<dbReference type="InterPro" id="IPR036584">
    <property type="entry name" value="FliS_sf"/>
</dbReference>
<keyword evidence="5" id="KW-0143">Chaperone</keyword>
<organism evidence="7 8">
    <name type="scientific">Salisediminibacterium halotolerans</name>
    <dbReference type="NCBI Taxonomy" id="517425"/>
    <lineage>
        <taxon>Bacteria</taxon>
        <taxon>Bacillati</taxon>
        <taxon>Bacillota</taxon>
        <taxon>Bacilli</taxon>
        <taxon>Bacillales</taxon>
        <taxon>Bacillaceae</taxon>
        <taxon>Salisediminibacterium</taxon>
    </lineage>
</organism>
<sequence length="179" mass="19829">MTMAVNNPYAKYQQSSIETKSPGELTLMLYEGCLKFIRLGKEAMAEKKYDVKNTNLQKAQKIIRELMVTLDMDAGVSEEMLTMYDFIHAKLVESNMNNSVEALGEAEKFVTQFRDTWKDVIKEDRKNRFGSRETSAPQASGQASAAQSGEKPAAVPNNPYTQAKQASAAAGSGRTNFRG</sequence>
<keyword evidence="3" id="KW-0963">Cytoplasm</keyword>
<gene>
    <name evidence="7" type="ORF">SAMN05444126_12140</name>
</gene>
<comment type="caution">
    <text evidence="7">The sequence shown here is derived from an EMBL/GenBank/DDBJ whole genome shotgun (WGS) entry which is preliminary data.</text>
</comment>
<evidence type="ECO:0000256" key="2">
    <source>
        <dbReference type="ARBA" id="ARBA00008787"/>
    </source>
</evidence>
<reference evidence="8" key="1">
    <citation type="submission" date="2016-10" db="EMBL/GenBank/DDBJ databases">
        <authorList>
            <person name="de Groot N.N."/>
        </authorList>
    </citation>
    <scope>NUCLEOTIDE SEQUENCE [LARGE SCALE GENOMIC DNA]</scope>
    <source>
        <strain evidence="8">10nlg</strain>
    </source>
</reference>
<feature type="region of interest" description="Disordered" evidence="6">
    <location>
        <begin position="126"/>
        <end position="179"/>
    </location>
</feature>
<evidence type="ECO:0000256" key="4">
    <source>
        <dbReference type="ARBA" id="ARBA00022795"/>
    </source>
</evidence>
<dbReference type="STRING" id="1464123.SAMN05444126_12140"/>
<dbReference type="Pfam" id="PF02561">
    <property type="entry name" value="FliS"/>
    <property type="match status" value="1"/>
</dbReference>
<dbReference type="EMBL" id="FOGV01000021">
    <property type="protein sequence ID" value="SES22168.1"/>
    <property type="molecule type" value="Genomic_DNA"/>
</dbReference>
<dbReference type="GO" id="GO:0044780">
    <property type="term" value="P:bacterial-type flagellum assembly"/>
    <property type="evidence" value="ECO:0007669"/>
    <property type="project" value="InterPro"/>
</dbReference>
<comment type="subcellular location">
    <subcellularLocation>
        <location evidence="1">Cytoplasm</location>
        <location evidence="1">Cytosol</location>
    </subcellularLocation>
</comment>
<evidence type="ECO:0000256" key="5">
    <source>
        <dbReference type="ARBA" id="ARBA00023186"/>
    </source>
</evidence>
<dbReference type="PANTHER" id="PTHR34773">
    <property type="entry name" value="FLAGELLAR SECRETION CHAPERONE FLIS"/>
    <property type="match status" value="1"/>
</dbReference>
<feature type="compositionally biased region" description="Low complexity" evidence="6">
    <location>
        <begin position="135"/>
        <end position="149"/>
    </location>
</feature>
<keyword evidence="8" id="KW-1185">Reference proteome</keyword>
<keyword evidence="7" id="KW-0966">Cell projection</keyword>